<gene>
    <name evidence="8" type="ORF">E3O23_17570</name>
</gene>
<dbReference type="OrthoDB" id="7688673at2"/>
<keyword evidence="3" id="KW-0805">Transcription regulation</keyword>
<reference evidence="8 9" key="1">
    <citation type="submission" date="2019-03" db="EMBL/GenBank/DDBJ databases">
        <title>Genomics of glacier-inhabiting Cryobacterium strains.</title>
        <authorList>
            <person name="Liu Q."/>
            <person name="Xin Y.-H."/>
        </authorList>
    </citation>
    <scope>NUCLEOTIDE SEQUENCE [LARGE SCALE GENOMIC DNA]</scope>
    <source>
        <strain evidence="8 9">Sr47</strain>
    </source>
</reference>
<dbReference type="InterPro" id="IPR036388">
    <property type="entry name" value="WH-like_DNA-bd_sf"/>
</dbReference>
<dbReference type="Gene3D" id="1.10.10.10">
    <property type="entry name" value="Winged helix-like DNA-binding domain superfamily/Winged helix DNA-binding domain"/>
    <property type="match status" value="1"/>
</dbReference>
<keyword evidence="2" id="KW-0678">Repressor</keyword>
<dbReference type="RefSeq" id="WP_134493332.1">
    <property type="nucleotide sequence ID" value="NZ_SOEZ01000080.1"/>
</dbReference>
<dbReference type="InterPro" id="IPR001034">
    <property type="entry name" value="DeoR_HTH"/>
</dbReference>
<dbReference type="SUPFAM" id="SSF46785">
    <property type="entry name" value="Winged helix' DNA-binding domain"/>
    <property type="match status" value="1"/>
</dbReference>
<feature type="domain" description="HTH deoR-type" evidence="7">
    <location>
        <begin position="13"/>
        <end position="68"/>
    </location>
</feature>
<evidence type="ECO:0000256" key="1">
    <source>
        <dbReference type="ARBA" id="ARBA00021390"/>
    </source>
</evidence>
<comment type="function">
    <text evidence="6">Repressor of the lactose catabolism operon. Galactose-6-phosphate is the inducer.</text>
</comment>
<dbReference type="InterPro" id="IPR018356">
    <property type="entry name" value="Tscrpt_reg_HTH_DeoR_CS"/>
</dbReference>
<keyword evidence="4" id="KW-0238">DNA-binding</keyword>
<dbReference type="PROSITE" id="PS00894">
    <property type="entry name" value="HTH_DEOR_1"/>
    <property type="match status" value="1"/>
</dbReference>
<organism evidence="8 9">
    <name type="scientific">Cryobacterium tagatosivorans</name>
    <dbReference type="NCBI Taxonomy" id="1259199"/>
    <lineage>
        <taxon>Bacteria</taxon>
        <taxon>Bacillati</taxon>
        <taxon>Actinomycetota</taxon>
        <taxon>Actinomycetes</taxon>
        <taxon>Micrococcales</taxon>
        <taxon>Microbacteriaceae</taxon>
        <taxon>Cryobacterium</taxon>
    </lineage>
</organism>
<dbReference type="SMART" id="SM01134">
    <property type="entry name" value="DeoRC"/>
    <property type="match status" value="1"/>
</dbReference>
<dbReference type="InterPro" id="IPR014036">
    <property type="entry name" value="DeoR-like_C"/>
</dbReference>
<proteinExistence type="predicted"/>
<dbReference type="InterPro" id="IPR036390">
    <property type="entry name" value="WH_DNA-bd_sf"/>
</dbReference>
<evidence type="ECO:0000313" key="8">
    <source>
        <dbReference type="EMBL" id="TFB46403.1"/>
    </source>
</evidence>
<dbReference type="PANTHER" id="PTHR30363:SF4">
    <property type="entry name" value="GLYCEROL-3-PHOSPHATE REGULON REPRESSOR"/>
    <property type="match status" value="1"/>
</dbReference>
<evidence type="ECO:0000256" key="4">
    <source>
        <dbReference type="ARBA" id="ARBA00023125"/>
    </source>
</evidence>
<dbReference type="Pfam" id="PF08220">
    <property type="entry name" value="HTH_DeoR"/>
    <property type="match status" value="1"/>
</dbReference>
<dbReference type="InterPro" id="IPR050313">
    <property type="entry name" value="Carb_Metab_HTH_regulators"/>
</dbReference>
<dbReference type="PANTHER" id="PTHR30363">
    <property type="entry name" value="HTH-TYPE TRANSCRIPTIONAL REGULATOR SRLR-RELATED"/>
    <property type="match status" value="1"/>
</dbReference>
<dbReference type="SUPFAM" id="SSF100950">
    <property type="entry name" value="NagB/RpiA/CoA transferase-like"/>
    <property type="match status" value="1"/>
</dbReference>
<name>A0A4R8UBF7_9MICO</name>
<protein>
    <recommendedName>
        <fullName evidence="1">Lactose phosphotransferase system repressor</fullName>
    </recommendedName>
</protein>
<keyword evidence="5" id="KW-0804">Transcription</keyword>
<dbReference type="SMART" id="SM00420">
    <property type="entry name" value="HTH_DEOR"/>
    <property type="match status" value="1"/>
</dbReference>
<dbReference type="EMBL" id="SOEZ01000080">
    <property type="protein sequence ID" value="TFB46403.1"/>
    <property type="molecule type" value="Genomic_DNA"/>
</dbReference>
<dbReference type="GO" id="GO:0003700">
    <property type="term" value="F:DNA-binding transcription factor activity"/>
    <property type="evidence" value="ECO:0007669"/>
    <property type="project" value="InterPro"/>
</dbReference>
<evidence type="ECO:0000256" key="3">
    <source>
        <dbReference type="ARBA" id="ARBA00023015"/>
    </source>
</evidence>
<dbReference type="InterPro" id="IPR037171">
    <property type="entry name" value="NagB/RpiA_transferase-like"/>
</dbReference>
<dbReference type="Proteomes" id="UP000297866">
    <property type="component" value="Unassembled WGS sequence"/>
</dbReference>
<dbReference type="PROSITE" id="PS51000">
    <property type="entry name" value="HTH_DEOR_2"/>
    <property type="match status" value="1"/>
</dbReference>
<evidence type="ECO:0000313" key="9">
    <source>
        <dbReference type="Proteomes" id="UP000297866"/>
    </source>
</evidence>
<keyword evidence="9" id="KW-1185">Reference proteome</keyword>
<evidence type="ECO:0000256" key="6">
    <source>
        <dbReference type="ARBA" id="ARBA00024937"/>
    </source>
</evidence>
<dbReference type="AlphaFoldDB" id="A0A4R8UBF7"/>
<dbReference type="GO" id="GO:0003677">
    <property type="term" value="F:DNA binding"/>
    <property type="evidence" value="ECO:0007669"/>
    <property type="project" value="UniProtKB-KW"/>
</dbReference>
<evidence type="ECO:0000256" key="2">
    <source>
        <dbReference type="ARBA" id="ARBA00022491"/>
    </source>
</evidence>
<accession>A0A4R8UBF7</accession>
<dbReference type="PRINTS" id="PR00037">
    <property type="entry name" value="HTHLACR"/>
</dbReference>
<sequence>MTGVNDRTEAAHADQRYQRILQQLRENGRINAGEMATLLNVTGETLRKDLIHLERHGRLRRVHGGAVPPESLSFEPAVATRTEYSAEKTRIARAALAHLPDHGAILIDAGSTTERLAQLLPANRPLTVFTNTLPIALALVSNPLLTIFTFGGRLRSNTLAEVDDWTLRSLRETNVDVAFLGTNAVSIDRGLTTPDPAEAAVKRAMLGSSQRHILLVDHSKFGVVSTTQHATLDDIDLLITDSDIALADLAALRQAGVDVELA</sequence>
<dbReference type="Pfam" id="PF00455">
    <property type="entry name" value="DeoRC"/>
    <property type="match status" value="1"/>
</dbReference>
<comment type="caution">
    <text evidence="8">The sequence shown here is derived from an EMBL/GenBank/DDBJ whole genome shotgun (WGS) entry which is preliminary data.</text>
</comment>
<dbReference type="Gene3D" id="3.40.50.1360">
    <property type="match status" value="1"/>
</dbReference>
<evidence type="ECO:0000256" key="5">
    <source>
        <dbReference type="ARBA" id="ARBA00023163"/>
    </source>
</evidence>
<evidence type="ECO:0000259" key="7">
    <source>
        <dbReference type="PROSITE" id="PS51000"/>
    </source>
</evidence>